<gene>
    <name evidence="2" type="ORF">LY08_01314</name>
</gene>
<evidence type="ECO:0000313" key="2">
    <source>
        <dbReference type="EMBL" id="RAJ14966.1"/>
    </source>
</evidence>
<dbReference type="OrthoDB" id="1139350at2"/>
<accession>A0A327RD81</accession>
<name>A0A327RD81_9FLAO</name>
<dbReference type="RefSeq" id="WP_111659645.1">
    <property type="nucleotide sequence ID" value="NZ_QLLO01000004.1"/>
</dbReference>
<sequence length="115" mass="13300">MSEKLITIKSVNLNNHCPECFSKTGLQITFKQRFVETAFYKSITKDVDTEMHCTVCNTKIYPSQWTDDIERVYDYQMKAFQPKKASKKYKGLFWIILVATVAITASVIGITIYKL</sequence>
<dbReference type="EMBL" id="QLLO01000004">
    <property type="protein sequence ID" value="RAJ14966.1"/>
    <property type="molecule type" value="Genomic_DNA"/>
</dbReference>
<keyword evidence="1" id="KW-0812">Transmembrane</keyword>
<dbReference type="AlphaFoldDB" id="A0A327RD81"/>
<keyword evidence="1" id="KW-0472">Membrane</keyword>
<keyword evidence="1" id="KW-1133">Transmembrane helix</keyword>
<evidence type="ECO:0000256" key="1">
    <source>
        <dbReference type="SAM" id="Phobius"/>
    </source>
</evidence>
<dbReference type="Proteomes" id="UP000248703">
    <property type="component" value="Unassembled WGS sequence"/>
</dbReference>
<proteinExistence type="predicted"/>
<evidence type="ECO:0000313" key="3">
    <source>
        <dbReference type="Proteomes" id="UP000248703"/>
    </source>
</evidence>
<protein>
    <submittedName>
        <fullName evidence="2">Uncharacterized protein</fullName>
    </submittedName>
</protein>
<reference evidence="2 3" key="1">
    <citation type="submission" date="2018-06" db="EMBL/GenBank/DDBJ databases">
        <title>Genomic Encyclopedia of Archaeal and Bacterial Type Strains, Phase II (KMG-II): from individual species to whole genera.</title>
        <authorList>
            <person name="Goeker M."/>
        </authorList>
    </citation>
    <scope>NUCLEOTIDE SEQUENCE [LARGE SCALE GENOMIC DNA]</scope>
    <source>
        <strain evidence="2 3">DSM 24464</strain>
    </source>
</reference>
<feature type="transmembrane region" description="Helical" evidence="1">
    <location>
        <begin position="92"/>
        <end position="113"/>
    </location>
</feature>
<organism evidence="2 3">
    <name type="scientific">Olleya aquimaris</name>
    <dbReference type="NCBI Taxonomy" id="639310"/>
    <lineage>
        <taxon>Bacteria</taxon>
        <taxon>Pseudomonadati</taxon>
        <taxon>Bacteroidota</taxon>
        <taxon>Flavobacteriia</taxon>
        <taxon>Flavobacteriales</taxon>
        <taxon>Flavobacteriaceae</taxon>
    </lineage>
</organism>
<comment type="caution">
    <text evidence="2">The sequence shown here is derived from an EMBL/GenBank/DDBJ whole genome shotgun (WGS) entry which is preliminary data.</text>
</comment>
<keyword evidence="3" id="KW-1185">Reference proteome</keyword>